<dbReference type="CDD" id="cd00160">
    <property type="entry name" value="RhoGEF"/>
    <property type="match status" value="1"/>
</dbReference>
<keyword evidence="1" id="KW-0597">Phosphoprotein</keyword>
<dbReference type="Pfam" id="PF19056">
    <property type="entry name" value="WD40_2"/>
    <property type="match status" value="1"/>
</dbReference>
<dbReference type="Gene3D" id="2.30.29.30">
    <property type="entry name" value="Pleckstrin-homology domain (PH domain)/Phosphotyrosine-binding domain (PTB)"/>
    <property type="match status" value="1"/>
</dbReference>
<dbReference type="InterPro" id="IPR039919">
    <property type="entry name" value="ARHGEF10/ARHGEF17"/>
</dbReference>
<dbReference type="PANTHER" id="PTHR12877:SF15">
    <property type="entry name" value="RHO GUANINE NUCLEOTIDE EXCHANGE FACTOR 17"/>
    <property type="match status" value="1"/>
</dbReference>
<dbReference type="InterPro" id="IPR036322">
    <property type="entry name" value="WD40_repeat_dom_sf"/>
</dbReference>
<evidence type="ECO:0000259" key="4">
    <source>
        <dbReference type="PROSITE" id="PS50010"/>
    </source>
</evidence>
<dbReference type="Pfam" id="PF00621">
    <property type="entry name" value="RhoGEF"/>
    <property type="match status" value="1"/>
</dbReference>
<dbReference type="InterPro" id="IPR035899">
    <property type="entry name" value="DBL_dom_sf"/>
</dbReference>
<name>A0A1L8DLN9_9DIPT</name>
<evidence type="ECO:0000256" key="3">
    <source>
        <dbReference type="SAM" id="MobiDB-lite"/>
    </source>
</evidence>
<dbReference type="InterPro" id="IPR011993">
    <property type="entry name" value="PH-like_dom_sf"/>
</dbReference>
<dbReference type="GO" id="GO:0005737">
    <property type="term" value="C:cytoplasm"/>
    <property type="evidence" value="ECO:0007669"/>
    <property type="project" value="UniProtKB-ARBA"/>
</dbReference>
<dbReference type="SUPFAM" id="SSF50729">
    <property type="entry name" value="PH domain-like"/>
    <property type="match status" value="1"/>
</dbReference>
<dbReference type="Gene3D" id="2.130.10.10">
    <property type="entry name" value="YVTN repeat-like/Quinoprotein amine dehydrogenase"/>
    <property type="match status" value="1"/>
</dbReference>
<feature type="domain" description="DH" evidence="4">
    <location>
        <begin position="443"/>
        <end position="631"/>
    </location>
</feature>
<organism evidence="5">
    <name type="scientific">Nyssomyia neivai</name>
    <dbReference type="NCBI Taxonomy" id="330878"/>
    <lineage>
        <taxon>Eukaryota</taxon>
        <taxon>Metazoa</taxon>
        <taxon>Ecdysozoa</taxon>
        <taxon>Arthropoda</taxon>
        <taxon>Hexapoda</taxon>
        <taxon>Insecta</taxon>
        <taxon>Pterygota</taxon>
        <taxon>Neoptera</taxon>
        <taxon>Endopterygota</taxon>
        <taxon>Diptera</taxon>
        <taxon>Nematocera</taxon>
        <taxon>Psychodoidea</taxon>
        <taxon>Psychodidae</taxon>
        <taxon>Nyssomyia</taxon>
    </lineage>
</organism>
<feature type="compositionally biased region" description="Polar residues" evidence="3">
    <location>
        <begin position="1261"/>
        <end position="1273"/>
    </location>
</feature>
<dbReference type="GO" id="GO:0051496">
    <property type="term" value="P:positive regulation of stress fiber assembly"/>
    <property type="evidence" value="ECO:0007669"/>
    <property type="project" value="UniProtKB-ARBA"/>
</dbReference>
<dbReference type="FunFam" id="1.20.900.10:FF:000003">
    <property type="entry name" value="Rho guanine nucleotide exchange factor 10 like"/>
    <property type="match status" value="1"/>
</dbReference>
<evidence type="ECO:0000313" key="5">
    <source>
        <dbReference type="EMBL" id="JAV07287.1"/>
    </source>
</evidence>
<keyword evidence="2" id="KW-0344">Guanine-nucleotide releasing factor</keyword>
<dbReference type="InterPro" id="IPR015943">
    <property type="entry name" value="WD40/YVTN_repeat-like_dom_sf"/>
</dbReference>
<dbReference type="InterPro" id="IPR000219">
    <property type="entry name" value="DH_dom"/>
</dbReference>
<dbReference type="Pfam" id="PF19057">
    <property type="entry name" value="PH_19"/>
    <property type="match status" value="1"/>
</dbReference>
<feature type="compositionally biased region" description="Basic and acidic residues" evidence="3">
    <location>
        <begin position="93"/>
        <end position="106"/>
    </location>
</feature>
<dbReference type="PROSITE" id="PS50010">
    <property type="entry name" value="DH_2"/>
    <property type="match status" value="1"/>
</dbReference>
<feature type="compositionally biased region" description="Basic and acidic residues" evidence="3">
    <location>
        <begin position="55"/>
        <end position="67"/>
    </location>
</feature>
<feature type="compositionally biased region" description="Polar residues" evidence="3">
    <location>
        <begin position="937"/>
        <end position="954"/>
    </location>
</feature>
<reference evidence="5" key="1">
    <citation type="submission" date="2016-12" db="EMBL/GenBank/DDBJ databases">
        <title>An insight into the sialome and mialome of the sand fly, Nyssomyia neivai.</title>
        <authorList>
            <person name="Sebastian V."/>
            <person name="Goulart T.M."/>
            <person name="Oliveira W."/>
            <person name="Calvo E."/>
            <person name="Oliveira L.F."/>
            <person name="Pinto M.C."/>
            <person name="Rosselino A.M."/>
            <person name="Ribeiro J.M."/>
        </authorList>
    </citation>
    <scope>NUCLEOTIDE SEQUENCE</scope>
</reference>
<evidence type="ECO:0000256" key="1">
    <source>
        <dbReference type="ARBA" id="ARBA00022553"/>
    </source>
</evidence>
<dbReference type="GO" id="GO:0030036">
    <property type="term" value="P:actin cytoskeleton organization"/>
    <property type="evidence" value="ECO:0007669"/>
    <property type="project" value="TreeGrafter"/>
</dbReference>
<feature type="compositionally biased region" description="Pro residues" evidence="3">
    <location>
        <begin position="72"/>
        <end position="81"/>
    </location>
</feature>
<accession>A0A1L8DLN9</accession>
<proteinExistence type="predicted"/>
<feature type="region of interest" description="Disordered" evidence="3">
    <location>
        <begin position="934"/>
        <end position="954"/>
    </location>
</feature>
<feature type="region of interest" description="Disordered" evidence="3">
    <location>
        <begin position="32"/>
        <end position="106"/>
    </location>
</feature>
<dbReference type="SMART" id="SM00325">
    <property type="entry name" value="RhoGEF"/>
    <property type="match status" value="1"/>
</dbReference>
<dbReference type="SUPFAM" id="SSF48065">
    <property type="entry name" value="DBL homology domain (DH-domain)"/>
    <property type="match status" value="1"/>
</dbReference>
<protein>
    <submittedName>
        <fullName evidence="5">Putative guanine nucleotide exchange factor</fullName>
    </submittedName>
</protein>
<dbReference type="EMBL" id="GFDF01006797">
    <property type="protein sequence ID" value="JAV07287.1"/>
    <property type="molecule type" value="Transcribed_RNA"/>
</dbReference>
<dbReference type="GO" id="GO:0005085">
    <property type="term" value="F:guanyl-nucleotide exchange factor activity"/>
    <property type="evidence" value="ECO:0007669"/>
    <property type="project" value="UniProtKB-KW"/>
</dbReference>
<sequence>MVEKCNLLQKWKSLKSWGTYGFIFINSARSMDDTRARSEQPPEVASGSPSAQQPRSERLRQITELLKESTPVIPPAPVPPPRKLKSKSLSQRKSSEVSDDSLKSEVCEDVASPVGSEEQNVLGEECLQESPIYTSTTHLNISEPDASADGTEIREEYNEELPVCVIECMSKRNTQEEQINVPEIPKVPNTQEVRKRHTEFDRSVSFSSADALLTSVTRKATDKSRRRKGIYIQWPIREKLDTVEGHACEERNSSCEMLARTPEFSFDDQVWSEGYEQYPEELINSTKSKGTLPTNGRSFSKRPIRGPYGQMLEAELKKPVKVYHDHLALSLNNVNFTTEDTRDRTERNTHPNEKSLNFLNNKSCDCRQILTKNTSMDSLCSSFTKDYPPQRNSNDSSAINKGLLMDFLHQTSSCDQSSTEQLHSADVLASLSPHSSLLQHMDTRTHIVIELYNTEQSYVESLQIIVQKYMNPLKSSDCDVAIDKQIVDDIFYMVPSILNIHEGFLDELKKRLDCWNSNQIIGDAFNNVFSCGAVLEIYSNFVNNLSKARDSIRNCCSTQTSFARFLEIQAKEHKGKLPLDNLLIKPIQKFPNYELILSRLIKHTEGEHPDQILLQEANKTVHRILLHINCKEREALQSGQREAVLREIESAIEGVSNLVMADRSFIAFELVTIFSGQSARKERGLFLFSDLIILTSIKRRSGTVRKPNIINYNIAANVETNKYKFLTKIPISDLEFVKTKDDNSRKSIKEIEYLMEDSKKIQQILAAVTTLRCPHQHLEEAARELEKDLEKQLSEKQLNDGQLSVVEFTVGGNSSGTDGGQNMSIQFVNPERRSLWEQAFREAKQKFASSLEIIPMPEFISSIPIRKTRAGLQFTCAASTLGAQNDVWVCNSDGYVGQVCVLSLNAEPTVTSCNGVCNARILCVTSVPSEIEWQPDKGSTSMTNQLKSTPSFEENSENCTKTIKVQSLSTLFNNIHLDSSSSSDNESEKDFTTDTKCNIHKTDHHPLQPFDCGDFSQSTMWLGTEDGCIHVYNCSDNIRIKRNKIKMQHNSAVYHILYMNNKVYVALANGDLIIYTRENLGTGWNTSDPITLTIGSASNPITKLLNVDGKLWCSIQGVIKIFNVSTHQVENEVQISSESKPITNMVVSQHGVWMSIQNSSVLKCFHSKTYEIVVEVNVSGPVSKMLSNCDDIIRQHKAACLRITALLACRDLICIGTSAGVLLVIQSGNVAAGRHLVNSTAMPMPHGHTGHVRFLTCVETTEGSRSNSNSRKGTQTKHKKESSILLISGGDGCEDFRNSNINSMNDIAGREDSTNHLLLWKV</sequence>
<dbReference type="SUPFAM" id="SSF50978">
    <property type="entry name" value="WD40 repeat-like"/>
    <property type="match status" value="1"/>
</dbReference>
<dbReference type="Gene3D" id="1.20.900.10">
    <property type="entry name" value="Dbl homology (DH) domain"/>
    <property type="match status" value="1"/>
</dbReference>
<feature type="region of interest" description="Disordered" evidence="3">
    <location>
        <begin position="1261"/>
        <end position="1281"/>
    </location>
</feature>
<evidence type="ECO:0000256" key="2">
    <source>
        <dbReference type="ARBA" id="ARBA00022658"/>
    </source>
</evidence>
<dbReference type="PANTHER" id="PTHR12877">
    <property type="entry name" value="RHO GUANINE NUCLEOTIDE EXCHANGE FACTOR"/>
    <property type="match status" value="1"/>
</dbReference>